<dbReference type="AlphaFoldDB" id="A0A011T6U7"/>
<dbReference type="GO" id="GO:0035539">
    <property type="term" value="F:8-oxo-7,8-dihydrodeoxyguanosine triphosphate pyrophosphatase activity"/>
    <property type="evidence" value="ECO:0007669"/>
    <property type="project" value="UniProtKB-EC"/>
</dbReference>
<evidence type="ECO:0000313" key="19">
    <source>
        <dbReference type="EMBL" id="KAB2801749.1"/>
    </source>
</evidence>
<dbReference type="EC" id="3.6.1.55" evidence="12"/>
<dbReference type="PANTHER" id="PTHR47707">
    <property type="entry name" value="8-OXO-DGTP DIPHOSPHATASE"/>
    <property type="match status" value="1"/>
</dbReference>
<evidence type="ECO:0000256" key="10">
    <source>
        <dbReference type="ARBA" id="ARBA00035861"/>
    </source>
</evidence>
<evidence type="ECO:0000256" key="5">
    <source>
        <dbReference type="ARBA" id="ARBA00022723"/>
    </source>
</evidence>
<dbReference type="GO" id="GO:0044716">
    <property type="term" value="F:8-oxo-GDP phosphatase activity"/>
    <property type="evidence" value="ECO:0007669"/>
    <property type="project" value="TreeGrafter"/>
</dbReference>
<evidence type="ECO:0000256" key="6">
    <source>
        <dbReference type="ARBA" id="ARBA00022763"/>
    </source>
</evidence>
<accession>A0A011T6U7</accession>
<evidence type="ECO:0000256" key="14">
    <source>
        <dbReference type="ARBA" id="ARBA00041592"/>
    </source>
</evidence>
<dbReference type="GO" id="GO:0044715">
    <property type="term" value="F:8-oxo-dGDP phosphatase activity"/>
    <property type="evidence" value="ECO:0007669"/>
    <property type="project" value="TreeGrafter"/>
</dbReference>
<dbReference type="SUPFAM" id="SSF55811">
    <property type="entry name" value="Nudix"/>
    <property type="match status" value="1"/>
</dbReference>
<proteinExistence type="inferred from homology"/>
<dbReference type="InterPro" id="IPR020476">
    <property type="entry name" value="Nudix_hydrolase"/>
</dbReference>
<evidence type="ECO:0000256" key="16">
    <source>
        <dbReference type="ARBA" id="ARBA00042798"/>
    </source>
</evidence>
<dbReference type="PROSITE" id="PS51462">
    <property type="entry name" value="NUDIX"/>
    <property type="match status" value="1"/>
</dbReference>
<evidence type="ECO:0000256" key="17">
    <source>
        <dbReference type="RuleBase" id="RU003476"/>
    </source>
</evidence>
<dbReference type="Proteomes" id="UP000441102">
    <property type="component" value="Unassembled WGS sequence"/>
</dbReference>
<evidence type="ECO:0000313" key="21">
    <source>
        <dbReference type="Proteomes" id="UP000441102"/>
    </source>
</evidence>
<comment type="catalytic activity">
    <reaction evidence="11">
        <text>8-oxo-GTP + H2O = 8-oxo-GMP + diphosphate + H(+)</text>
        <dbReference type="Rhea" id="RHEA:67616"/>
        <dbReference type="ChEBI" id="CHEBI:15377"/>
        <dbReference type="ChEBI" id="CHEBI:15378"/>
        <dbReference type="ChEBI" id="CHEBI:33019"/>
        <dbReference type="ChEBI" id="CHEBI:143553"/>
        <dbReference type="ChEBI" id="CHEBI:145694"/>
    </reaction>
</comment>
<dbReference type="EMBL" id="JACZKO010000033">
    <property type="protein sequence ID" value="MBE0561310.1"/>
    <property type="molecule type" value="Genomic_DNA"/>
</dbReference>
<keyword evidence="4" id="KW-0235">DNA replication</keyword>
<gene>
    <name evidence="19" type="ORF">F9L06_08755</name>
    <name evidence="20" type="ORF">IH622_10965</name>
</gene>
<evidence type="ECO:0000256" key="7">
    <source>
        <dbReference type="ARBA" id="ARBA00022801"/>
    </source>
</evidence>
<evidence type="ECO:0000256" key="2">
    <source>
        <dbReference type="ARBA" id="ARBA00005582"/>
    </source>
</evidence>
<sequence length="132" mass="14482">MKTILIAAAIVRDEAGRFLLVRKRGSEFFFQPGGKIDAGEQPETALIREIEEELGIRIDEDQLSYAAKMSAPAANELDATVEAELFHLTLKEGQVPAASSEIEELIWLKAGDQSRPVALLSQSIQARFLDAV</sequence>
<protein>
    <recommendedName>
        <fullName evidence="13">8-oxo-dGTP diphosphatase</fullName>
        <ecNumber evidence="12">3.6.1.55</ecNumber>
    </recommendedName>
    <alternativeName>
        <fullName evidence="16">7,8-dihydro-8-oxoguanine-triphosphatase</fullName>
    </alternativeName>
    <alternativeName>
        <fullName evidence="15">Mutator protein MutT</fullName>
    </alternativeName>
    <alternativeName>
        <fullName evidence="14">dGTP pyrophosphohydrolase</fullName>
    </alternativeName>
</protein>
<reference evidence="19 21" key="1">
    <citation type="submission" date="2019-09" db="EMBL/GenBank/DDBJ databases">
        <title>Taxonomic organization of the family Brucellaceae based on a phylogenomic approach.</title>
        <authorList>
            <person name="Leclercq S."/>
            <person name="Cloeckaert A."/>
            <person name="Zygmunt M.S."/>
        </authorList>
    </citation>
    <scope>NUCLEOTIDE SEQUENCE [LARGE SCALE GENOMIC DNA]</scope>
    <source>
        <strain evidence="19 21">CCUG 34461</strain>
    </source>
</reference>
<reference evidence="20" key="3">
    <citation type="submission" date="2020-10" db="EMBL/GenBank/DDBJ databases">
        <title>Enrichment of novel Verrucomicrobia, Bacteroidetes and Krumholzibacteria in an oxygen-limited, methane- and iron-fed bioreactor inoculated with Bothnian Sea sediments.</title>
        <authorList>
            <person name="Martins P.D."/>
            <person name="de Jong A."/>
            <person name="Lenstra W.K."/>
            <person name="van Helmond N.A.G.M."/>
            <person name="Slomp C.P."/>
            <person name="Jetten M.S.M."/>
            <person name="Welte C.U."/>
            <person name="Rasigraf O."/>
        </authorList>
    </citation>
    <scope>NUCLEOTIDE SEQUENCE</scope>
    <source>
        <strain evidence="20">MAG47</strain>
    </source>
</reference>
<keyword evidence="3" id="KW-0515">Mutator protein</keyword>
<dbReference type="GO" id="GO:0006260">
    <property type="term" value="P:DNA replication"/>
    <property type="evidence" value="ECO:0007669"/>
    <property type="project" value="UniProtKB-KW"/>
</dbReference>
<dbReference type="InterPro" id="IPR020084">
    <property type="entry name" value="NUDIX_hydrolase_CS"/>
</dbReference>
<dbReference type="Proteomes" id="UP000642265">
    <property type="component" value="Unassembled WGS sequence"/>
</dbReference>
<reference evidence="20" key="2">
    <citation type="submission" date="2020-09" db="EMBL/GenBank/DDBJ databases">
        <authorList>
            <person name="Dalcin Martins P."/>
        </authorList>
    </citation>
    <scope>NUCLEOTIDE SEQUENCE</scope>
    <source>
        <strain evidence="20">MAG47</strain>
    </source>
</reference>
<keyword evidence="8" id="KW-0460">Magnesium</keyword>
<feature type="domain" description="Nudix hydrolase" evidence="18">
    <location>
        <begin position="1"/>
        <end position="130"/>
    </location>
</feature>
<evidence type="ECO:0000256" key="8">
    <source>
        <dbReference type="ARBA" id="ARBA00022842"/>
    </source>
</evidence>
<evidence type="ECO:0000256" key="12">
    <source>
        <dbReference type="ARBA" id="ARBA00038905"/>
    </source>
</evidence>
<evidence type="ECO:0000256" key="1">
    <source>
        <dbReference type="ARBA" id="ARBA00001946"/>
    </source>
</evidence>
<dbReference type="InterPro" id="IPR047127">
    <property type="entry name" value="MutT-like"/>
</dbReference>
<comment type="catalytic activity">
    <reaction evidence="10">
        <text>8-oxo-dGTP + H2O = 8-oxo-dGMP + diphosphate + H(+)</text>
        <dbReference type="Rhea" id="RHEA:31575"/>
        <dbReference type="ChEBI" id="CHEBI:15377"/>
        <dbReference type="ChEBI" id="CHEBI:15378"/>
        <dbReference type="ChEBI" id="CHEBI:33019"/>
        <dbReference type="ChEBI" id="CHEBI:63224"/>
        <dbReference type="ChEBI" id="CHEBI:77896"/>
        <dbReference type="EC" id="3.6.1.55"/>
    </reaction>
</comment>
<dbReference type="RefSeq" id="WP_010658173.1">
    <property type="nucleotide sequence ID" value="NZ_CP044970.1"/>
</dbReference>
<keyword evidence="6" id="KW-0227">DNA damage</keyword>
<name>A0A011T6U7_BRUAN</name>
<comment type="caution">
    <text evidence="20">The sequence shown here is derived from an EMBL/GenBank/DDBJ whole genome shotgun (WGS) entry which is preliminary data.</text>
</comment>
<dbReference type="Gene3D" id="3.90.79.10">
    <property type="entry name" value="Nucleoside Triphosphate Pyrophosphohydrolase"/>
    <property type="match status" value="1"/>
</dbReference>
<dbReference type="Pfam" id="PF00293">
    <property type="entry name" value="NUDIX"/>
    <property type="match status" value="1"/>
</dbReference>
<dbReference type="PROSITE" id="PS00893">
    <property type="entry name" value="NUDIX_BOX"/>
    <property type="match status" value="1"/>
</dbReference>
<dbReference type="InterPro" id="IPR015797">
    <property type="entry name" value="NUDIX_hydrolase-like_dom_sf"/>
</dbReference>
<comment type="similarity">
    <text evidence="2 17">Belongs to the Nudix hydrolase family.</text>
</comment>
<dbReference type="GO" id="GO:0006281">
    <property type="term" value="P:DNA repair"/>
    <property type="evidence" value="ECO:0007669"/>
    <property type="project" value="UniProtKB-KW"/>
</dbReference>
<evidence type="ECO:0000259" key="18">
    <source>
        <dbReference type="PROSITE" id="PS51462"/>
    </source>
</evidence>
<dbReference type="EMBL" id="WBWX01000002">
    <property type="protein sequence ID" value="KAB2801749.1"/>
    <property type="molecule type" value="Genomic_DNA"/>
</dbReference>
<evidence type="ECO:0000256" key="15">
    <source>
        <dbReference type="ARBA" id="ARBA00041979"/>
    </source>
</evidence>
<comment type="cofactor">
    <cofactor evidence="1">
        <name>Mg(2+)</name>
        <dbReference type="ChEBI" id="CHEBI:18420"/>
    </cofactor>
</comment>
<keyword evidence="7 17" id="KW-0378">Hydrolase</keyword>
<keyword evidence="9" id="KW-0234">DNA repair</keyword>
<evidence type="ECO:0000256" key="13">
    <source>
        <dbReference type="ARBA" id="ARBA00040794"/>
    </source>
</evidence>
<keyword evidence="5" id="KW-0479">Metal-binding</keyword>
<evidence type="ECO:0000256" key="9">
    <source>
        <dbReference type="ARBA" id="ARBA00023204"/>
    </source>
</evidence>
<evidence type="ECO:0000256" key="4">
    <source>
        <dbReference type="ARBA" id="ARBA00022705"/>
    </source>
</evidence>
<dbReference type="InterPro" id="IPR000086">
    <property type="entry name" value="NUDIX_hydrolase_dom"/>
</dbReference>
<dbReference type="PRINTS" id="PR00502">
    <property type="entry name" value="NUDIXFAMILY"/>
</dbReference>
<dbReference type="GO" id="GO:0046872">
    <property type="term" value="F:metal ion binding"/>
    <property type="evidence" value="ECO:0007669"/>
    <property type="project" value="UniProtKB-KW"/>
</dbReference>
<dbReference type="PANTHER" id="PTHR47707:SF1">
    <property type="entry name" value="NUDIX HYDROLASE FAMILY PROTEIN"/>
    <property type="match status" value="1"/>
</dbReference>
<dbReference type="CDD" id="cd04690">
    <property type="entry name" value="NUDIX_Hydrolase"/>
    <property type="match status" value="1"/>
</dbReference>
<evidence type="ECO:0000256" key="11">
    <source>
        <dbReference type="ARBA" id="ARBA00036904"/>
    </source>
</evidence>
<organism evidence="20 22">
    <name type="scientific">Brucella anthropi</name>
    <name type="common">Ochrobactrum anthropi</name>
    <dbReference type="NCBI Taxonomy" id="529"/>
    <lineage>
        <taxon>Bacteria</taxon>
        <taxon>Pseudomonadati</taxon>
        <taxon>Pseudomonadota</taxon>
        <taxon>Alphaproteobacteria</taxon>
        <taxon>Hyphomicrobiales</taxon>
        <taxon>Brucellaceae</taxon>
        <taxon>Brucella/Ochrobactrum group</taxon>
        <taxon>Brucella</taxon>
    </lineage>
</organism>
<dbReference type="GO" id="GO:0008413">
    <property type="term" value="F:8-oxo-7,8-dihydroguanosine triphosphate pyrophosphatase activity"/>
    <property type="evidence" value="ECO:0007669"/>
    <property type="project" value="TreeGrafter"/>
</dbReference>
<evidence type="ECO:0000313" key="22">
    <source>
        <dbReference type="Proteomes" id="UP000642265"/>
    </source>
</evidence>
<evidence type="ECO:0000256" key="3">
    <source>
        <dbReference type="ARBA" id="ARBA00022457"/>
    </source>
</evidence>
<evidence type="ECO:0000313" key="20">
    <source>
        <dbReference type="EMBL" id="MBE0561310.1"/>
    </source>
</evidence>